<dbReference type="GO" id="GO:0002181">
    <property type="term" value="P:cytoplasmic translation"/>
    <property type="evidence" value="ECO:0007669"/>
    <property type="project" value="TreeGrafter"/>
</dbReference>
<gene>
    <name evidence="6" type="ORF">KP509_13G060900</name>
</gene>
<keyword evidence="2 4" id="KW-0689">Ribosomal protein</keyword>
<dbReference type="GO" id="GO:0003723">
    <property type="term" value="F:RNA binding"/>
    <property type="evidence" value="ECO:0007669"/>
    <property type="project" value="TreeGrafter"/>
</dbReference>
<organism evidence="6 7">
    <name type="scientific">Ceratopteris richardii</name>
    <name type="common">Triangle waterfern</name>
    <dbReference type="NCBI Taxonomy" id="49495"/>
    <lineage>
        <taxon>Eukaryota</taxon>
        <taxon>Viridiplantae</taxon>
        <taxon>Streptophyta</taxon>
        <taxon>Embryophyta</taxon>
        <taxon>Tracheophyta</taxon>
        <taxon>Polypodiopsida</taxon>
        <taxon>Polypodiidae</taxon>
        <taxon>Polypodiales</taxon>
        <taxon>Pteridineae</taxon>
        <taxon>Pteridaceae</taxon>
        <taxon>Parkerioideae</taxon>
        <taxon>Ceratopteris</taxon>
    </lineage>
</organism>
<accession>A0A8T2TG31</accession>
<dbReference type="GO" id="GO:0022625">
    <property type="term" value="C:cytosolic large ribosomal subunit"/>
    <property type="evidence" value="ECO:0007669"/>
    <property type="project" value="TreeGrafter"/>
</dbReference>
<sequence length="139" mass="15710">MGIHKYVELWQKKQFDIQFLGIVSHSPTSKQGYVVMHTCLRESQEACFQGYSAWEAKILRSYTSEVAKDLWSVAEERAGRKLGGMGVSNSYWINRVSSSKHLEVILVDPAHTAIHNTSPGPRPSIHATWKSSQTLSLRH</sequence>
<dbReference type="SMART" id="SM01384">
    <property type="entry name" value="Ribosomal_L15e"/>
    <property type="match status" value="1"/>
</dbReference>
<proteinExistence type="inferred from homology"/>
<dbReference type="InterPro" id="IPR000439">
    <property type="entry name" value="Ribosomal_eL15"/>
</dbReference>
<dbReference type="PANTHER" id="PTHR11847:SF4">
    <property type="entry name" value="LARGE RIBOSOMAL SUBUNIT PROTEIN EL15"/>
    <property type="match status" value="1"/>
</dbReference>
<feature type="compositionally biased region" description="Polar residues" evidence="5">
    <location>
        <begin position="129"/>
        <end position="139"/>
    </location>
</feature>
<dbReference type="GO" id="GO:0003735">
    <property type="term" value="F:structural constituent of ribosome"/>
    <property type="evidence" value="ECO:0007669"/>
    <property type="project" value="InterPro"/>
</dbReference>
<keyword evidence="7" id="KW-1185">Reference proteome</keyword>
<dbReference type="Gene3D" id="3.40.1120.10">
    <property type="entry name" value="Ribosomal protein l15e"/>
    <property type="match status" value="1"/>
</dbReference>
<evidence type="ECO:0000256" key="1">
    <source>
        <dbReference type="ARBA" id="ARBA00006857"/>
    </source>
</evidence>
<evidence type="ECO:0000313" key="6">
    <source>
        <dbReference type="EMBL" id="KAH7421510.1"/>
    </source>
</evidence>
<dbReference type="SUPFAM" id="SSF54189">
    <property type="entry name" value="Ribosomal proteins S24e, L23 and L15e"/>
    <property type="match status" value="1"/>
</dbReference>
<dbReference type="AlphaFoldDB" id="A0A8T2TG31"/>
<evidence type="ECO:0000256" key="4">
    <source>
        <dbReference type="RuleBase" id="RU000663"/>
    </source>
</evidence>
<evidence type="ECO:0000256" key="5">
    <source>
        <dbReference type="SAM" id="MobiDB-lite"/>
    </source>
</evidence>
<dbReference type="InterPro" id="IPR012678">
    <property type="entry name" value="Ribosomal_uL23/eL15/eS24_sf"/>
</dbReference>
<dbReference type="PANTHER" id="PTHR11847">
    <property type="entry name" value="RIBOSOMAL PROTEIN L15"/>
    <property type="match status" value="1"/>
</dbReference>
<protein>
    <recommendedName>
        <fullName evidence="4">Ribosomal protein L15</fullName>
    </recommendedName>
</protein>
<evidence type="ECO:0000313" key="7">
    <source>
        <dbReference type="Proteomes" id="UP000825935"/>
    </source>
</evidence>
<dbReference type="Pfam" id="PF00827">
    <property type="entry name" value="Ribosomal_L15e"/>
    <property type="match status" value="1"/>
</dbReference>
<feature type="region of interest" description="Disordered" evidence="5">
    <location>
        <begin position="116"/>
        <end position="139"/>
    </location>
</feature>
<comment type="similarity">
    <text evidence="1 4">Belongs to the eukaryotic ribosomal protein eL15 family.</text>
</comment>
<dbReference type="Proteomes" id="UP000825935">
    <property type="component" value="Chromosome 13"/>
</dbReference>
<name>A0A8T2TG31_CERRI</name>
<dbReference type="InterPro" id="IPR024794">
    <property type="entry name" value="Rbsml_eL15_core_dom_sf"/>
</dbReference>
<evidence type="ECO:0000256" key="3">
    <source>
        <dbReference type="ARBA" id="ARBA00023274"/>
    </source>
</evidence>
<keyword evidence="3 4" id="KW-0687">Ribonucleoprotein</keyword>
<reference evidence="6" key="1">
    <citation type="submission" date="2021-08" db="EMBL/GenBank/DDBJ databases">
        <title>WGS assembly of Ceratopteris richardii.</title>
        <authorList>
            <person name="Marchant D.B."/>
            <person name="Chen G."/>
            <person name="Jenkins J."/>
            <person name="Shu S."/>
            <person name="Leebens-Mack J."/>
            <person name="Grimwood J."/>
            <person name="Schmutz J."/>
            <person name="Soltis P."/>
            <person name="Soltis D."/>
            <person name="Chen Z.-H."/>
        </authorList>
    </citation>
    <scope>NUCLEOTIDE SEQUENCE</scope>
    <source>
        <strain evidence="6">Whitten #5841</strain>
        <tissue evidence="6">Leaf</tissue>
    </source>
</reference>
<evidence type="ECO:0000256" key="2">
    <source>
        <dbReference type="ARBA" id="ARBA00022980"/>
    </source>
</evidence>
<comment type="caution">
    <text evidence="6">The sequence shown here is derived from an EMBL/GenBank/DDBJ whole genome shotgun (WGS) entry which is preliminary data.</text>
</comment>
<dbReference type="EMBL" id="CM035418">
    <property type="protein sequence ID" value="KAH7421510.1"/>
    <property type="molecule type" value="Genomic_DNA"/>
</dbReference>